<dbReference type="NCBIfam" id="TIGR01838">
    <property type="entry name" value="PHA_synth_I"/>
    <property type="match status" value="1"/>
</dbReference>
<dbReference type="InterPro" id="IPR010941">
    <property type="entry name" value="PhaC_N"/>
</dbReference>
<feature type="domain" description="Poly-beta-hydroxybutyrate polymerase N-terminal" evidence="6">
    <location>
        <begin position="113"/>
        <end position="285"/>
    </location>
</feature>
<dbReference type="GO" id="GO:0016746">
    <property type="term" value="F:acyltransferase activity"/>
    <property type="evidence" value="ECO:0007669"/>
    <property type="project" value="UniProtKB-KW"/>
</dbReference>
<evidence type="ECO:0000256" key="1">
    <source>
        <dbReference type="ARBA" id="ARBA00004496"/>
    </source>
</evidence>
<dbReference type="GO" id="GO:0005737">
    <property type="term" value="C:cytoplasm"/>
    <property type="evidence" value="ECO:0007669"/>
    <property type="project" value="UniProtKB-SubCell"/>
</dbReference>
<sequence length="605" mass="68077">MVATDDKKNQDSVAEWTDAMNSLASNWQKAMDDWPSMWSENINSSLNATGESLKDSLQKNPTDLLANLPLANVDRANIVSAQTELWQDYQKLWLHTASRLLNPDSVPLEDDSRDPRFKDPLWSENPVFEFIKKSYQLNSKWLCSYLSNIAGLDEATGKKVEFYGQQMVDAMAPTNYPLTNPMVLREIADTKGENIIRGFDKLVEDLKDGFGGFRPRQSHVEDFEIGKDIAATPGDVIFQTPIMQLIQYAPTTVNVYKKPLLIVPPWINKFYVLDLHSDNSFIKWAVDQGHTVFVVSWVNPDETYADKSFDDYATEGILAALDAIEQATGERQVNAIGYCIGGTLMAATLAYMAQHNDDRITNITFLATQVDFEDAGDLTLFTDEEQVASIEQQITDKGYLDGEMMATAFNLLRANDLIWYFHVNNYLMGKEPPKFDLLYWNADATRFPARLLIDYLRGFYVENRLSTPGAFKLLGTPIDLGNINIPVYLQATIGDHIAPAESVFKATKLYSGRVRFVLGGSGHIAGVINPPKPGKYQYWLNSKRKKYDSVATWREDAVEHPGSWWPDWNKWLSTKSGGKVPARKIGSGKLKSLEPAPGSYVKVRS</sequence>
<evidence type="ECO:0000256" key="4">
    <source>
        <dbReference type="ARBA" id="ARBA00023315"/>
    </source>
</evidence>
<reference evidence="7" key="1">
    <citation type="submission" date="2018-05" db="EMBL/GenBank/DDBJ databases">
        <authorList>
            <person name="Lanie J.A."/>
            <person name="Ng W.-L."/>
            <person name="Kazmierczak K.M."/>
            <person name="Andrzejewski T.M."/>
            <person name="Davidsen T.M."/>
            <person name="Wayne K.J."/>
            <person name="Tettelin H."/>
            <person name="Glass J.I."/>
            <person name="Rusch D."/>
            <person name="Podicherti R."/>
            <person name="Tsui H.-C.T."/>
            <person name="Winkler M.E."/>
        </authorList>
    </citation>
    <scope>NUCLEOTIDE SEQUENCE</scope>
</reference>
<protein>
    <recommendedName>
        <fullName evidence="8">Poly-beta-hydroxybutyrate polymerase N-terminal domain-containing protein</fullName>
    </recommendedName>
</protein>
<dbReference type="AlphaFoldDB" id="A0A381R887"/>
<dbReference type="InterPro" id="IPR051321">
    <property type="entry name" value="PHA/PHB_synthase"/>
</dbReference>
<evidence type="ECO:0000259" key="6">
    <source>
        <dbReference type="Pfam" id="PF07167"/>
    </source>
</evidence>
<keyword evidence="2" id="KW-0963">Cytoplasm</keyword>
<dbReference type="Pfam" id="PF07167">
    <property type="entry name" value="PhaC_N"/>
    <property type="match status" value="1"/>
</dbReference>
<feature type="domain" description="AB hydrolase-1" evidence="5">
    <location>
        <begin position="286"/>
        <end position="525"/>
    </location>
</feature>
<organism evidence="7">
    <name type="scientific">marine metagenome</name>
    <dbReference type="NCBI Taxonomy" id="408172"/>
    <lineage>
        <taxon>unclassified sequences</taxon>
        <taxon>metagenomes</taxon>
        <taxon>ecological metagenomes</taxon>
    </lineage>
</organism>
<accession>A0A381R887</accession>
<evidence type="ECO:0000256" key="2">
    <source>
        <dbReference type="ARBA" id="ARBA00022490"/>
    </source>
</evidence>
<dbReference type="InterPro" id="IPR029058">
    <property type="entry name" value="AB_hydrolase_fold"/>
</dbReference>
<evidence type="ECO:0000313" key="7">
    <source>
        <dbReference type="EMBL" id="SUZ87921.1"/>
    </source>
</evidence>
<evidence type="ECO:0000256" key="3">
    <source>
        <dbReference type="ARBA" id="ARBA00022679"/>
    </source>
</evidence>
<dbReference type="Gene3D" id="3.40.50.1820">
    <property type="entry name" value="alpha/beta hydrolase"/>
    <property type="match status" value="1"/>
</dbReference>
<dbReference type="InterPro" id="IPR010963">
    <property type="entry name" value="PHA_synth_I"/>
</dbReference>
<dbReference type="EMBL" id="UINC01001746">
    <property type="protein sequence ID" value="SUZ87921.1"/>
    <property type="molecule type" value="Genomic_DNA"/>
</dbReference>
<name>A0A381R887_9ZZZZ</name>
<comment type="subcellular location">
    <subcellularLocation>
        <location evidence="1">Cytoplasm</location>
    </subcellularLocation>
</comment>
<keyword evidence="4" id="KW-0012">Acyltransferase</keyword>
<dbReference type="GO" id="GO:0042619">
    <property type="term" value="P:poly-hydroxybutyrate biosynthetic process"/>
    <property type="evidence" value="ECO:0007669"/>
    <property type="project" value="InterPro"/>
</dbReference>
<dbReference type="PANTHER" id="PTHR36837:SF5">
    <property type="entry name" value="POLY-3-HYDROXYBUTYRATE SYNTHASE"/>
    <property type="match status" value="1"/>
</dbReference>
<dbReference type="SUPFAM" id="SSF53474">
    <property type="entry name" value="alpha/beta-Hydrolases"/>
    <property type="match status" value="1"/>
</dbReference>
<evidence type="ECO:0000259" key="5">
    <source>
        <dbReference type="Pfam" id="PF00561"/>
    </source>
</evidence>
<dbReference type="PANTHER" id="PTHR36837">
    <property type="entry name" value="POLY(3-HYDROXYALKANOATE) POLYMERASE SUBUNIT PHAC"/>
    <property type="match status" value="1"/>
</dbReference>
<proteinExistence type="predicted"/>
<keyword evidence="3" id="KW-0808">Transferase</keyword>
<dbReference type="Pfam" id="PF00561">
    <property type="entry name" value="Abhydrolase_1"/>
    <property type="match status" value="1"/>
</dbReference>
<gene>
    <name evidence="7" type="ORF">METZ01_LOCUS40775</name>
</gene>
<evidence type="ECO:0008006" key="8">
    <source>
        <dbReference type="Google" id="ProtNLM"/>
    </source>
</evidence>
<dbReference type="InterPro" id="IPR000073">
    <property type="entry name" value="AB_hydrolase_1"/>
</dbReference>